<protein>
    <submittedName>
        <fullName evidence="1">Class I SAM-dependent methyltransferase</fullName>
    </submittedName>
</protein>
<dbReference type="SUPFAM" id="SSF53335">
    <property type="entry name" value="S-adenosyl-L-methionine-dependent methyltransferases"/>
    <property type="match status" value="1"/>
</dbReference>
<dbReference type="GO" id="GO:0008168">
    <property type="term" value="F:methyltransferase activity"/>
    <property type="evidence" value="ECO:0007669"/>
    <property type="project" value="UniProtKB-KW"/>
</dbReference>
<keyword evidence="1" id="KW-0808">Transferase</keyword>
<proteinExistence type="predicted"/>
<evidence type="ECO:0000313" key="1">
    <source>
        <dbReference type="EMBL" id="MCW1915422.1"/>
    </source>
</evidence>
<keyword evidence="1" id="KW-0489">Methyltransferase</keyword>
<dbReference type="InterPro" id="IPR029063">
    <property type="entry name" value="SAM-dependent_MTases_sf"/>
</dbReference>
<dbReference type="GO" id="GO:0032259">
    <property type="term" value="P:methylation"/>
    <property type="evidence" value="ECO:0007669"/>
    <property type="project" value="UniProtKB-KW"/>
</dbReference>
<dbReference type="Gene3D" id="3.40.50.150">
    <property type="entry name" value="Vaccinia Virus protein VP39"/>
    <property type="match status" value="1"/>
</dbReference>
<comment type="caution">
    <text evidence="1">The sequence shown here is derived from an EMBL/GenBank/DDBJ whole genome shotgun (WGS) entry which is preliminary data.</text>
</comment>
<sequence>MSETRRNAFGLLCDFITPRIPLPLVKRFLDGFNRSLELRNWSQFHVRPYNFACPIVDPTEVDPGKLKARGALGDTLLDYGKIEPLVRVIQPYAKEIHHFPVEPDGKSPYWFKNNAYDAYDATILHGLIRHLKPKRVVEAGSGFSSMVMTTAANMNAAEGHPVEILHIEPYPSERLLNYPLAGKLLKEKIEDLDTSLFRSFSANDILFIDSTHVLKTQSDLVYVFNYVLPLLPSGVYVHFHDVFTPYDADEHMLFEMQWSWNEQYALEAILLNSDRFEVIVPSFALVKENPELMKQFVPWETAIPKGFWIRTR</sequence>
<evidence type="ECO:0000313" key="2">
    <source>
        <dbReference type="Proteomes" id="UP001165653"/>
    </source>
</evidence>
<reference evidence="1" key="1">
    <citation type="submission" date="2022-10" db="EMBL/GenBank/DDBJ databases">
        <title>Luteolibacter sp. GHJ8, whole genome shotgun sequencing project.</title>
        <authorList>
            <person name="Zhao G."/>
            <person name="Shen L."/>
        </authorList>
    </citation>
    <scope>NUCLEOTIDE SEQUENCE</scope>
    <source>
        <strain evidence="1">GHJ8</strain>
    </source>
</reference>
<name>A0ABT3G711_9BACT</name>
<dbReference type="Pfam" id="PF13578">
    <property type="entry name" value="Methyltransf_24"/>
    <property type="match status" value="1"/>
</dbReference>
<dbReference type="Proteomes" id="UP001165653">
    <property type="component" value="Unassembled WGS sequence"/>
</dbReference>
<dbReference type="RefSeq" id="WP_264514971.1">
    <property type="nucleotide sequence ID" value="NZ_JAPDDR010000009.1"/>
</dbReference>
<organism evidence="1 2">
    <name type="scientific">Luteolibacter rhizosphaerae</name>
    <dbReference type="NCBI Taxonomy" id="2989719"/>
    <lineage>
        <taxon>Bacteria</taxon>
        <taxon>Pseudomonadati</taxon>
        <taxon>Verrucomicrobiota</taxon>
        <taxon>Verrucomicrobiia</taxon>
        <taxon>Verrucomicrobiales</taxon>
        <taxon>Verrucomicrobiaceae</taxon>
        <taxon>Luteolibacter</taxon>
    </lineage>
</organism>
<keyword evidence="2" id="KW-1185">Reference proteome</keyword>
<dbReference type="EMBL" id="JAPDDR010000009">
    <property type="protein sequence ID" value="MCW1915422.1"/>
    <property type="molecule type" value="Genomic_DNA"/>
</dbReference>
<gene>
    <name evidence="1" type="ORF">OJ996_17690</name>
</gene>
<accession>A0ABT3G711</accession>